<dbReference type="InterPro" id="IPR043128">
    <property type="entry name" value="Rev_trsase/Diguanyl_cyclase"/>
</dbReference>
<name>A0LCM1_MAGMM</name>
<dbReference type="GO" id="GO:0071111">
    <property type="term" value="F:cyclic-guanylate-specific phosphodiesterase activity"/>
    <property type="evidence" value="ECO:0007669"/>
    <property type="project" value="InterPro"/>
</dbReference>
<reference evidence="4 5" key="2">
    <citation type="journal article" date="2012" name="Int. J. Syst. Evol. Microbiol.">
        <title>Magnetococcus marinus gen. nov., sp. nov., a marine, magnetotactic bacterium that represents a novel lineage (Magnetococcaceae fam. nov.; Magnetococcales ord. nov.) at the base of the Alphaproteobacteria.</title>
        <authorList>
            <person name="Bazylinski D.A."/>
            <person name="Williams T.J."/>
            <person name="Lefevre C.T."/>
            <person name="Berg R.J."/>
            <person name="Zhang C.L."/>
            <person name="Bowser S.S."/>
            <person name="Dean A.J."/>
            <person name="Beveridge T.J."/>
        </authorList>
    </citation>
    <scope>NUCLEOTIDE SEQUENCE [LARGE SCALE GENOMIC DNA]</scope>
    <source>
        <strain evidence="5">ATCC BAA-1437 / JCM 17883 / MC-1</strain>
    </source>
</reference>
<dbReference type="SMART" id="SM00052">
    <property type="entry name" value="EAL"/>
    <property type="match status" value="1"/>
</dbReference>
<dbReference type="InterPro" id="IPR050706">
    <property type="entry name" value="Cyclic-di-GMP_PDE-like"/>
</dbReference>
<feature type="transmembrane region" description="Helical" evidence="1">
    <location>
        <begin position="163"/>
        <end position="189"/>
    </location>
</feature>
<keyword evidence="1" id="KW-0812">Transmembrane</keyword>
<keyword evidence="5" id="KW-1185">Reference proteome</keyword>
<dbReference type="KEGG" id="mgm:Mmc1_3224"/>
<gene>
    <name evidence="4" type="ordered locus">Mmc1_3224</name>
</gene>
<evidence type="ECO:0000313" key="5">
    <source>
        <dbReference type="Proteomes" id="UP000002586"/>
    </source>
</evidence>
<dbReference type="Gene3D" id="3.20.20.450">
    <property type="entry name" value="EAL domain"/>
    <property type="match status" value="1"/>
</dbReference>
<evidence type="ECO:0000259" key="3">
    <source>
        <dbReference type="PROSITE" id="PS50883"/>
    </source>
</evidence>
<dbReference type="Gene3D" id="3.30.70.270">
    <property type="match status" value="1"/>
</dbReference>
<dbReference type="Pfam" id="PF00563">
    <property type="entry name" value="EAL"/>
    <property type="match status" value="1"/>
</dbReference>
<dbReference type="EMBL" id="CP000471">
    <property type="protein sequence ID" value="ABK45714.1"/>
    <property type="molecule type" value="Genomic_DNA"/>
</dbReference>
<dbReference type="PANTHER" id="PTHR33121:SF70">
    <property type="entry name" value="SIGNALING PROTEIN YKOW"/>
    <property type="match status" value="1"/>
</dbReference>
<feature type="domain" description="EAL" evidence="3">
    <location>
        <begin position="408"/>
        <end position="657"/>
    </location>
</feature>
<feature type="signal peptide" evidence="2">
    <location>
        <begin position="1"/>
        <end position="28"/>
    </location>
</feature>
<feature type="chain" id="PRO_5002626067" evidence="2">
    <location>
        <begin position="29"/>
        <end position="663"/>
    </location>
</feature>
<evidence type="ECO:0000256" key="2">
    <source>
        <dbReference type="SAM" id="SignalP"/>
    </source>
</evidence>
<dbReference type="RefSeq" id="WP_011714776.1">
    <property type="nucleotide sequence ID" value="NC_008576.1"/>
</dbReference>
<dbReference type="Proteomes" id="UP000002586">
    <property type="component" value="Chromosome"/>
</dbReference>
<dbReference type="SUPFAM" id="SSF141868">
    <property type="entry name" value="EAL domain-like"/>
    <property type="match status" value="1"/>
</dbReference>
<dbReference type="InterPro" id="IPR001633">
    <property type="entry name" value="EAL_dom"/>
</dbReference>
<proteinExistence type="predicted"/>
<evidence type="ECO:0000313" key="4">
    <source>
        <dbReference type="EMBL" id="ABK45714.1"/>
    </source>
</evidence>
<evidence type="ECO:0000256" key="1">
    <source>
        <dbReference type="SAM" id="Phobius"/>
    </source>
</evidence>
<dbReference type="AlphaFoldDB" id="A0LCM1"/>
<organism evidence="4 5">
    <name type="scientific">Magnetococcus marinus (strain ATCC BAA-1437 / JCM 17883 / MC-1)</name>
    <dbReference type="NCBI Taxonomy" id="156889"/>
    <lineage>
        <taxon>Bacteria</taxon>
        <taxon>Pseudomonadati</taxon>
        <taxon>Pseudomonadota</taxon>
        <taxon>Magnetococcia</taxon>
        <taxon>Magnetococcales</taxon>
        <taxon>Magnetococcaceae</taxon>
        <taxon>Magnetococcus</taxon>
    </lineage>
</organism>
<reference evidence="5" key="1">
    <citation type="journal article" date="2009" name="Appl. Environ. Microbiol.">
        <title>Complete genome sequence of the chemolithoautotrophic marine magnetotactic coccus strain MC-1.</title>
        <authorList>
            <person name="Schubbe S."/>
            <person name="Williams T.J."/>
            <person name="Xie G."/>
            <person name="Kiss H.E."/>
            <person name="Brettin T.S."/>
            <person name="Martinez D."/>
            <person name="Ross C.A."/>
            <person name="Schuler D."/>
            <person name="Cox B.L."/>
            <person name="Nealson K.H."/>
            <person name="Bazylinski D.A."/>
        </authorList>
    </citation>
    <scope>NUCLEOTIDE SEQUENCE [LARGE SCALE GENOMIC DNA]</scope>
    <source>
        <strain evidence="5">ATCC BAA-1437 / JCM 17883 / MC-1</strain>
    </source>
</reference>
<sequence precursor="true">MIRTVQLLLTLTLMALLLLPNTMPNSQPAPHGTSQRIQAQSLLHHAYNQGYAWQQLLVEGLEATAFERALARFHEQRRLTRDGLQQMVGGAGEADRVVWQGLMQSHAALDGAFRLALERYQVVQQNPKGAAVAVMPDYAAQFLNPLQQAVVGLQQDGGRARSVGWLGAVGLMGGLGLVIGGLLLGTLLLKGRYGVVWQGSVGLLNGLWPKDLPPLPPIRRGGELAWMEQALLRLTQAYKTGCEEITAQLASRPEVLDGAPRGLWQGGSGSPKDIHGVVVVVLEALPQLAAQWGTLPLEQRLRDTLERLQQPLEGVQATVALWGMDAIAVRLPPLPEQLALAGWVSRISAVVHGPSQQDPLPLPWRGQIGVALGADGDLSAALRRAWLAAHQPKQGGYRCYAAPQDGPLEGLQSWLSLSVAVQARQGEPRFTPVVTLREGGMAYLEMTMQWQHANGAAVVWPEGFSTWQNSLQLPGVAFWLLEQAIYALHRWGERTLSLLVDLQGWPLPEREMVGRLRTLLVRLQVQPQQLVLLMDHQSWNESLQQRAWQGWQALGCGLAIGGIAGVAQWQSWPEGCMVRLDGHVLQRMQGEGSGAAAELEAMALMAREQGMQLLVSGVENRIGLELSKSLGCDAFAGAFIAEPMDETSFLQWRNHSPWVGGQG</sequence>
<protein>
    <submittedName>
        <fullName evidence="4">Diguanylate phosphodiesterase</fullName>
    </submittedName>
</protein>
<dbReference type="eggNOG" id="COG2200">
    <property type="taxonomic scope" value="Bacteria"/>
</dbReference>
<keyword evidence="1" id="KW-0472">Membrane</keyword>
<accession>A0LCM1</accession>
<dbReference type="InterPro" id="IPR035919">
    <property type="entry name" value="EAL_sf"/>
</dbReference>
<dbReference type="STRING" id="156889.Mmc1_3224"/>
<dbReference type="PROSITE" id="PS50883">
    <property type="entry name" value="EAL"/>
    <property type="match status" value="1"/>
</dbReference>
<keyword evidence="1" id="KW-1133">Transmembrane helix</keyword>
<dbReference type="PANTHER" id="PTHR33121">
    <property type="entry name" value="CYCLIC DI-GMP PHOSPHODIESTERASE PDEF"/>
    <property type="match status" value="1"/>
</dbReference>
<keyword evidence="2" id="KW-0732">Signal</keyword>
<dbReference type="HOGENOM" id="CLU_413771_0_0_5"/>